<dbReference type="Proteomes" id="UP000326759">
    <property type="component" value="Unassembled WGS sequence"/>
</dbReference>
<feature type="transmembrane region" description="Helical" evidence="1">
    <location>
        <begin position="51"/>
        <end position="73"/>
    </location>
</feature>
<proteinExistence type="predicted"/>
<sequence length="75" mass="8739">MFQLKLSDVTTVEFLEKLGRNFETQDEKDSISSLFHEGHLVNIFSVEEETIFGICKVTTIDYFYILILSIIFIKT</sequence>
<dbReference type="AlphaFoldDB" id="A0A5N5T167"/>
<evidence type="ECO:0000256" key="1">
    <source>
        <dbReference type="SAM" id="Phobius"/>
    </source>
</evidence>
<evidence type="ECO:0000313" key="2">
    <source>
        <dbReference type="EMBL" id="KAB7500176.1"/>
    </source>
</evidence>
<accession>A0A5N5T167</accession>
<keyword evidence="3" id="KW-1185">Reference proteome</keyword>
<name>A0A5N5T167_9CRUS</name>
<evidence type="ECO:0000313" key="3">
    <source>
        <dbReference type="Proteomes" id="UP000326759"/>
    </source>
</evidence>
<comment type="caution">
    <text evidence="2">The sequence shown here is derived from an EMBL/GenBank/DDBJ whole genome shotgun (WGS) entry which is preliminary data.</text>
</comment>
<protein>
    <submittedName>
        <fullName evidence="2">Uncharacterized protein</fullName>
    </submittedName>
</protein>
<gene>
    <name evidence="2" type="ORF">Anas_13791</name>
</gene>
<keyword evidence="1" id="KW-0472">Membrane</keyword>
<keyword evidence="1" id="KW-0812">Transmembrane</keyword>
<dbReference type="EMBL" id="SEYY01014970">
    <property type="protein sequence ID" value="KAB7500176.1"/>
    <property type="molecule type" value="Genomic_DNA"/>
</dbReference>
<organism evidence="2 3">
    <name type="scientific">Armadillidium nasatum</name>
    <dbReference type="NCBI Taxonomy" id="96803"/>
    <lineage>
        <taxon>Eukaryota</taxon>
        <taxon>Metazoa</taxon>
        <taxon>Ecdysozoa</taxon>
        <taxon>Arthropoda</taxon>
        <taxon>Crustacea</taxon>
        <taxon>Multicrustacea</taxon>
        <taxon>Malacostraca</taxon>
        <taxon>Eumalacostraca</taxon>
        <taxon>Peracarida</taxon>
        <taxon>Isopoda</taxon>
        <taxon>Oniscidea</taxon>
        <taxon>Crinocheta</taxon>
        <taxon>Armadillidiidae</taxon>
        <taxon>Armadillidium</taxon>
    </lineage>
</organism>
<reference evidence="2 3" key="1">
    <citation type="journal article" date="2019" name="PLoS Biol.">
        <title>Sex chromosomes control vertical transmission of feminizing Wolbachia symbionts in an isopod.</title>
        <authorList>
            <person name="Becking T."/>
            <person name="Chebbi M.A."/>
            <person name="Giraud I."/>
            <person name="Moumen B."/>
            <person name="Laverre T."/>
            <person name="Caubet Y."/>
            <person name="Peccoud J."/>
            <person name="Gilbert C."/>
            <person name="Cordaux R."/>
        </authorList>
    </citation>
    <scope>NUCLEOTIDE SEQUENCE [LARGE SCALE GENOMIC DNA]</scope>
    <source>
        <strain evidence="2">ANa2</strain>
        <tissue evidence="2">Whole body excluding digestive tract and cuticle</tissue>
    </source>
</reference>
<keyword evidence="1" id="KW-1133">Transmembrane helix</keyword>